<sequence>MVYVLYFATRQLRRLSAFLLWTRSCPPPSDRS</sequence>
<reference evidence="2" key="1">
    <citation type="submission" date="2016-10" db="EMBL/GenBank/DDBJ databases">
        <authorList>
            <person name="Varghese N."/>
            <person name="Submissions S."/>
        </authorList>
    </citation>
    <scope>NUCLEOTIDE SEQUENCE [LARGE SCALE GENOMIC DNA]</scope>
    <source>
        <strain evidence="2">LMG 26383,CCUG 61248,R- 45681</strain>
    </source>
</reference>
<evidence type="ECO:0000313" key="2">
    <source>
        <dbReference type="Proteomes" id="UP000199664"/>
    </source>
</evidence>
<name>A0A1H7HKT5_9HYPH</name>
<evidence type="ECO:0000313" key="1">
    <source>
        <dbReference type="EMBL" id="SEK50914.1"/>
    </source>
</evidence>
<accession>A0A1H7HKT5</accession>
<dbReference type="AlphaFoldDB" id="A0A1H7HKT5"/>
<gene>
    <name evidence="1" type="ORF">SAMN04515666_101692</name>
</gene>
<keyword evidence="2" id="KW-1185">Reference proteome</keyword>
<dbReference type="Proteomes" id="UP000199664">
    <property type="component" value="Unassembled WGS sequence"/>
</dbReference>
<dbReference type="STRING" id="1036779.SAMN04515666_101692"/>
<protein>
    <submittedName>
        <fullName evidence="1">Uncharacterized protein</fullName>
    </submittedName>
</protein>
<dbReference type="EMBL" id="FOAN01000001">
    <property type="protein sequence ID" value="SEK50914.1"/>
    <property type="molecule type" value="Genomic_DNA"/>
</dbReference>
<organism evidence="1 2">
    <name type="scientific">Bosea lupini</name>
    <dbReference type="NCBI Taxonomy" id="1036779"/>
    <lineage>
        <taxon>Bacteria</taxon>
        <taxon>Pseudomonadati</taxon>
        <taxon>Pseudomonadota</taxon>
        <taxon>Alphaproteobacteria</taxon>
        <taxon>Hyphomicrobiales</taxon>
        <taxon>Boseaceae</taxon>
        <taxon>Bosea</taxon>
    </lineage>
</organism>
<proteinExistence type="predicted"/>